<dbReference type="InterPro" id="IPR037796">
    <property type="entry name" value="TAF6"/>
</dbReference>
<dbReference type="PANTHER" id="PTHR10221">
    <property type="entry name" value="TRANSCRIPTION INITIATION FACTOR TFIID SUBUNIT 6"/>
    <property type="match status" value="1"/>
</dbReference>
<name>A0A250XAA8_9CHLO</name>
<evidence type="ECO:0000313" key="8">
    <source>
        <dbReference type="EMBL" id="GAX80021.1"/>
    </source>
</evidence>
<dbReference type="GO" id="GO:0003713">
    <property type="term" value="F:transcription coactivator activity"/>
    <property type="evidence" value="ECO:0007669"/>
    <property type="project" value="TreeGrafter"/>
</dbReference>
<reference evidence="8 9" key="1">
    <citation type="submission" date="2017-08" db="EMBL/GenBank/DDBJ databases">
        <title>Acidophilic green algal genome provides insights into adaptation to an acidic environment.</title>
        <authorList>
            <person name="Hirooka S."/>
            <person name="Hirose Y."/>
            <person name="Kanesaki Y."/>
            <person name="Higuchi S."/>
            <person name="Fujiwara T."/>
            <person name="Onuma R."/>
            <person name="Era A."/>
            <person name="Ohbayashi R."/>
            <person name="Uzuka A."/>
            <person name="Nozaki H."/>
            <person name="Yoshikawa H."/>
            <person name="Miyagishima S.Y."/>
        </authorList>
    </citation>
    <scope>NUCLEOTIDE SEQUENCE [LARGE SCALE GENOMIC DNA]</scope>
    <source>
        <strain evidence="8 9">NIES-2499</strain>
    </source>
</reference>
<dbReference type="InterPro" id="IPR046344">
    <property type="entry name" value="TAF6_C_sf"/>
</dbReference>
<evidence type="ECO:0000256" key="1">
    <source>
        <dbReference type="ARBA" id="ARBA00004123"/>
    </source>
</evidence>
<dbReference type="Pfam" id="PF02969">
    <property type="entry name" value="TAF"/>
    <property type="match status" value="1"/>
</dbReference>
<accession>A0A250XAA8</accession>
<dbReference type="GO" id="GO:0051123">
    <property type="term" value="P:RNA polymerase II preinitiation complex assembly"/>
    <property type="evidence" value="ECO:0007669"/>
    <property type="project" value="TreeGrafter"/>
</dbReference>
<dbReference type="SMART" id="SM00803">
    <property type="entry name" value="TAF"/>
    <property type="match status" value="1"/>
</dbReference>
<dbReference type="STRING" id="1157962.A0A250XAA8"/>
<feature type="domain" description="TATA box binding protein associated factor (TAF) histone-like fold" evidence="7">
    <location>
        <begin position="4"/>
        <end position="70"/>
    </location>
</feature>
<sequence length="634" mass="68983">MEHAIISHSSIEAIAESIDIKKLSVEAAKALSPDVDYRLREIIQDAQKFARHARRTRITTEDVNDAVRLRNFEPLYGFSNKDAAKYTRATGHPDMCVVKDPILPLDKLLEQPLPRPPVEVGLMPHWLFINGIQPIIPENAPLEKPVSRQPKRPATVLLPGGAIKRPTNAEFTAAAASQPAAVSLPVAQVQPPVQHSLSKELQLYFDKVVVLLKGQSLLSSSGPTAAAAAAGGQPGIEGSVPSTRGNLSSATSPEMNRQQRAAFESISNDPGLHPLTPYFVKYVVDEVACNLKNLQILRTMLQLATAIISNPHIQLEHYIHQLLPPVLTCLVAKSLGSNPSDDHWSVRDAAAVIIKQVCVRFSDPFFNVQPRISKTLLKSFLDSNKPLATHYGAVIGLAALGHATVSHLLIPHLYNYMLRLRPFLEGSPVSKVLESQKVAGQVSSRSSTVTAGLQVLGSQRVDAYRVHGAMLDAVSSAVNERKVAASMLCNATQDRRHKRIPAWTDEVASITAVGDSGGGNCDADRQEKDYGDVVMRDVEVPTVSWQAGVILDTAVNRKRGRGTGSGTGMNGDVTAVSPTVEERIQSILAGSWREEADVQREEADLEKIYWALEQIFGESFTARIPTPYPSFLNL</sequence>
<evidence type="ECO:0000256" key="3">
    <source>
        <dbReference type="ARBA" id="ARBA00023015"/>
    </source>
</evidence>
<dbReference type="InterPro" id="IPR016024">
    <property type="entry name" value="ARM-type_fold"/>
</dbReference>
<protein>
    <recommendedName>
        <fullName evidence="7">TATA box binding protein associated factor (TAF) histone-like fold domain-containing protein</fullName>
    </recommendedName>
</protein>
<feature type="region of interest" description="Disordered" evidence="6">
    <location>
        <begin position="228"/>
        <end position="256"/>
    </location>
</feature>
<dbReference type="GO" id="GO:0000124">
    <property type="term" value="C:SAGA complex"/>
    <property type="evidence" value="ECO:0007669"/>
    <property type="project" value="InterPro"/>
</dbReference>
<keyword evidence="5" id="KW-0539">Nucleus</keyword>
<dbReference type="PANTHER" id="PTHR10221:SF9">
    <property type="entry name" value="TRANSCRIPTION INITIATION FACTOR TFIID SUBUNIT 6"/>
    <property type="match status" value="1"/>
</dbReference>
<dbReference type="InterPro" id="IPR009072">
    <property type="entry name" value="Histone-fold"/>
</dbReference>
<evidence type="ECO:0000256" key="6">
    <source>
        <dbReference type="SAM" id="MobiDB-lite"/>
    </source>
</evidence>
<dbReference type="InterPro" id="IPR011442">
    <property type="entry name" value="TAF6_C"/>
</dbReference>
<feature type="compositionally biased region" description="Polar residues" evidence="6">
    <location>
        <begin position="240"/>
        <end position="256"/>
    </location>
</feature>
<dbReference type="AlphaFoldDB" id="A0A250XAA8"/>
<proteinExistence type="inferred from homology"/>
<dbReference type="GO" id="GO:0005669">
    <property type="term" value="C:transcription factor TFIID complex"/>
    <property type="evidence" value="ECO:0007669"/>
    <property type="project" value="InterPro"/>
</dbReference>
<dbReference type="FunFam" id="1.25.40.770:FF:000001">
    <property type="entry name" value="Transcription initiation factor TFIID subunit 6"/>
    <property type="match status" value="1"/>
</dbReference>
<dbReference type="SUPFAM" id="SSF48371">
    <property type="entry name" value="ARM repeat"/>
    <property type="match status" value="1"/>
</dbReference>
<dbReference type="Gene3D" id="1.25.40.770">
    <property type="entry name" value="TAF6, C-terminal HEAT repeat domain"/>
    <property type="match status" value="1"/>
</dbReference>
<keyword evidence="3" id="KW-0805">Transcription regulation</keyword>
<keyword evidence="4" id="KW-0804">Transcription</keyword>
<dbReference type="GO" id="GO:0016251">
    <property type="term" value="F:RNA polymerase II general transcription initiation factor activity"/>
    <property type="evidence" value="ECO:0007669"/>
    <property type="project" value="InterPro"/>
</dbReference>
<organism evidence="8 9">
    <name type="scientific">Chlamydomonas eustigma</name>
    <dbReference type="NCBI Taxonomy" id="1157962"/>
    <lineage>
        <taxon>Eukaryota</taxon>
        <taxon>Viridiplantae</taxon>
        <taxon>Chlorophyta</taxon>
        <taxon>core chlorophytes</taxon>
        <taxon>Chlorophyceae</taxon>
        <taxon>CS clade</taxon>
        <taxon>Chlamydomonadales</taxon>
        <taxon>Chlamydomonadaceae</taxon>
        <taxon>Chlamydomonas</taxon>
    </lineage>
</organism>
<comment type="subcellular location">
    <subcellularLocation>
        <location evidence="1">Nucleus</location>
    </subcellularLocation>
</comment>
<gene>
    <name evidence="8" type="ORF">CEUSTIGMA_g7460.t1</name>
</gene>
<dbReference type="GO" id="GO:0046695">
    <property type="term" value="C:SLIK (SAGA-like) complex"/>
    <property type="evidence" value="ECO:0007669"/>
    <property type="project" value="InterPro"/>
</dbReference>
<keyword evidence="9" id="KW-1185">Reference proteome</keyword>
<dbReference type="EMBL" id="BEGY01000048">
    <property type="protein sequence ID" value="GAX80021.1"/>
    <property type="molecule type" value="Genomic_DNA"/>
</dbReference>
<evidence type="ECO:0000256" key="2">
    <source>
        <dbReference type="ARBA" id="ARBA00007688"/>
    </source>
</evidence>
<dbReference type="SUPFAM" id="SSF47113">
    <property type="entry name" value="Histone-fold"/>
    <property type="match status" value="1"/>
</dbReference>
<dbReference type="Pfam" id="PF07571">
    <property type="entry name" value="TAF6_C"/>
    <property type="match status" value="1"/>
</dbReference>
<evidence type="ECO:0000256" key="4">
    <source>
        <dbReference type="ARBA" id="ARBA00023163"/>
    </source>
</evidence>
<evidence type="ECO:0000256" key="5">
    <source>
        <dbReference type="ARBA" id="ARBA00023242"/>
    </source>
</evidence>
<dbReference type="CDD" id="cd22931">
    <property type="entry name" value="HFD_TAF6"/>
    <property type="match status" value="1"/>
</dbReference>
<dbReference type="Gene3D" id="1.10.20.10">
    <property type="entry name" value="Histone, subunit A"/>
    <property type="match status" value="1"/>
</dbReference>
<dbReference type="OrthoDB" id="361039at2759"/>
<evidence type="ECO:0000259" key="7">
    <source>
        <dbReference type="SMART" id="SM00803"/>
    </source>
</evidence>
<dbReference type="Proteomes" id="UP000232323">
    <property type="component" value="Unassembled WGS sequence"/>
</dbReference>
<dbReference type="CDD" id="cd08050">
    <property type="entry name" value="TAF6C"/>
    <property type="match status" value="1"/>
</dbReference>
<dbReference type="GO" id="GO:0046982">
    <property type="term" value="F:protein heterodimerization activity"/>
    <property type="evidence" value="ECO:0007669"/>
    <property type="project" value="InterPro"/>
</dbReference>
<comment type="caution">
    <text evidence="8">The sequence shown here is derived from an EMBL/GenBank/DDBJ whole genome shotgun (WGS) entry which is preliminary data.</text>
</comment>
<comment type="similarity">
    <text evidence="2">Belongs to the TAF6 family.</text>
</comment>
<dbReference type="InterPro" id="IPR004823">
    <property type="entry name" value="TAF_TATA-bd_Histone-like_dom"/>
</dbReference>
<evidence type="ECO:0000313" key="9">
    <source>
        <dbReference type="Proteomes" id="UP000232323"/>
    </source>
</evidence>